<dbReference type="InterPro" id="IPR039426">
    <property type="entry name" value="TonB-dep_rcpt-like"/>
</dbReference>
<feature type="signal peptide" evidence="12">
    <location>
        <begin position="1"/>
        <end position="29"/>
    </location>
</feature>
<dbReference type="Gene3D" id="2.170.130.10">
    <property type="entry name" value="TonB-dependent receptor, plug domain"/>
    <property type="match status" value="1"/>
</dbReference>
<dbReference type="PANTHER" id="PTHR47234:SF3">
    <property type="entry name" value="SECRETIN_TONB SHORT N-TERMINAL DOMAIN-CONTAINING PROTEIN"/>
    <property type="match status" value="1"/>
</dbReference>
<keyword evidence="3 9" id="KW-1134">Transmembrane beta strand</keyword>
<dbReference type="Pfam" id="PF07715">
    <property type="entry name" value="Plug"/>
    <property type="match status" value="1"/>
</dbReference>
<dbReference type="SUPFAM" id="SSF56935">
    <property type="entry name" value="Porins"/>
    <property type="match status" value="1"/>
</dbReference>
<evidence type="ECO:0000313" key="16">
    <source>
        <dbReference type="Proteomes" id="UP000805841"/>
    </source>
</evidence>
<evidence type="ECO:0000256" key="11">
    <source>
        <dbReference type="RuleBase" id="RU003357"/>
    </source>
</evidence>
<evidence type="ECO:0000256" key="2">
    <source>
        <dbReference type="ARBA" id="ARBA00022448"/>
    </source>
</evidence>
<evidence type="ECO:0000256" key="4">
    <source>
        <dbReference type="ARBA" id="ARBA00022692"/>
    </source>
</evidence>
<dbReference type="InterPro" id="IPR036942">
    <property type="entry name" value="Beta-barrel_TonB_sf"/>
</dbReference>
<dbReference type="InterPro" id="IPR010916">
    <property type="entry name" value="TonB_box_CS"/>
</dbReference>
<evidence type="ECO:0000256" key="6">
    <source>
        <dbReference type="ARBA" id="ARBA00023077"/>
    </source>
</evidence>
<evidence type="ECO:0000256" key="3">
    <source>
        <dbReference type="ARBA" id="ARBA00022452"/>
    </source>
</evidence>
<keyword evidence="5 12" id="KW-0732">Signal</keyword>
<evidence type="ECO:0000313" key="15">
    <source>
        <dbReference type="EMBL" id="MBD1597917.1"/>
    </source>
</evidence>
<keyword evidence="7 9" id="KW-0472">Membrane</keyword>
<feature type="short sequence motif" description="TonB box" evidence="10">
    <location>
        <begin position="44"/>
        <end position="50"/>
    </location>
</feature>
<evidence type="ECO:0000259" key="13">
    <source>
        <dbReference type="Pfam" id="PF00593"/>
    </source>
</evidence>
<evidence type="ECO:0000256" key="10">
    <source>
        <dbReference type="PROSITE-ProRule" id="PRU10143"/>
    </source>
</evidence>
<evidence type="ECO:0000256" key="12">
    <source>
        <dbReference type="SAM" id="SignalP"/>
    </source>
</evidence>
<reference evidence="15 16" key="1">
    <citation type="journal article" date="2020" name="Insects">
        <title>Bacteria Belonging to Pseudomonas typographi sp. nov. from the Bark Beetle Ips typographus Have Genomic Potential to Aid in the Host Ecology.</title>
        <authorList>
            <person name="Peral-Aranega E."/>
            <person name="Saati-Santamaria Z."/>
            <person name="Kolarik M."/>
            <person name="Rivas R."/>
            <person name="Garcia-Fraile P."/>
        </authorList>
    </citation>
    <scope>NUCLEOTIDE SEQUENCE [LARGE SCALE GENOMIC DNA]</scope>
    <source>
        <strain evidence="15 16">CA3A</strain>
    </source>
</reference>
<keyword evidence="16" id="KW-1185">Reference proteome</keyword>
<keyword evidence="15" id="KW-0675">Receptor</keyword>
<dbReference type="PANTHER" id="PTHR47234">
    <property type="match status" value="1"/>
</dbReference>
<feature type="domain" description="TonB-dependent receptor-like beta-barrel" evidence="13">
    <location>
        <begin position="278"/>
        <end position="756"/>
    </location>
</feature>
<proteinExistence type="inferred from homology"/>
<dbReference type="PROSITE" id="PS00430">
    <property type="entry name" value="TONB_DEPENDENT_REC_1"/>
    <property type="match status" value="1"/>
</dbReference>
<evidence type="ECO:0000259" key="14">
    <source>
        <dbReference type="Pfam" id="PF07715"/>
    </source>
</evidence>
<keyword evidence="2 9" id="KW-0813">Transport</keyword>
<keyword evidence="6 10" id="KW-0798">TonB box</keyword>
<feature type="chain" id="PRO_5045164700" evidence="12">
    <location>
        <begin position="30"/>
        <end position="797"/>
    </location>
</feature>
<evidence type="ECO:0000256" key="9">
    <source>
        <dbReference type="PROSITE-ProRule" id="PRU01360"/>
    </source>
</evidence>
<sequence length="797" mass="86628">MQRTKPGTWTLSVLSLNLLAAAVPTLAQAEGTPVPSDTAQQLDTVIVTGTRTQERTASSSLSPIDVIGADALNSTGSDELGTVLAKLIPSINFPRPSLVDGAELTRPAQLRGLSPDQVLVLVDGKRRHTSAFVNLGGAVGRGSAPADLNAIPLSAIDHIEVLRDGAAARYGSDAIAGVINIILKHADHGGSLTSKFGQYKKGDGIQRQLSGNSGFALGENGFFDIAGEGANNEYTDRAGDDYRTASIGSTTYGQHVFRQGEPATHEGKVQFNSAYSLNDNAEVYSFGGYSKRRGETAAFYRASNASNNLPAIYPNGYLPLIDGKLEDTSLVAGVRGELANQWHYDLSANYGRNRYELRTKTINTSLGLATPFSFDNGTLTNEQKQLTLDLSREFKLGWLPNPVSVAFGTEYLQQRYQIQAGQPESYYQTGSSGLGGFRAADAGTSSRHNWAEYLDLETDLSDKLSVSAAVRHEDYSDFGSNVSGSLAGRYQFTPQVAVRGSVSTGFRAPSLAQQNFAYTSSQLIGNTIQEAGTFPANSQVARLLGAEDLKAEKSRNYSLGVVLEPTDNLTVTADVYRIDIRDRVSLSSNLVLNDAATDYLQANGVNDINYTSVRYFTNATDTRTDGVDLVANYRYQFDNGVRWSSTVGYNYNHTKVTDVKANPAILDQLGVDLLRVDRRERIGLLGDTTPQHKLSLANDFQYGNWALHTNLVRYGEYTSYQTDSAYDQTFSAAWLLDLAVDYKLKNWLFTVGGDNVTDKYPEKLNAYSSSGGNLAYSTFSPYGYSGAFYYGKVTYNW</sequence>
<comment type="caution">
    <text evidence="15">The sequence shown here is derived from an EMBL/GenBank/DDBJ whole genome shotgun (WGS) entry which is preliminary data.</text>
</comment>
<dbReference type="EMBL" id="JAAOCA010000004">
    <property type="protein sequence ID" value="MBD1597917.1"/>
    <property type="molecule type" value="Genomic_DNA"/>
</dbReference>
<comment type="subcellular location">
    <subcellularLocation>
        <location evidence="1 9">Cell outer membrane</location>
        <topology evidence="1 9">Multi-pass membrane protein</topology>
    </subcellularLocation>
</comment>
<dbReference type="RefSeq" id="WP_190417709.1">
    <property type="nucleotide sequence ID" value="NZ_JAAOCA010000004.1"/>
</dbReference>
<dbReference type="Pfam" id="PF00593">
    <property type="entry name" value="TonB_dep_Rec_b-barrel"/>
    <property type="match status" value="1"/>
</dbReference>
<accession>A0ABR7YXI9</accession>
<dbReference type="PROSITE" id="PS52016">
    <property type="entry name" value="TONB_DEPENDENT_REC_3"/>
    <property type="match status" value="1"/>
</dbReference>
<evidence type="ECO:0000256" key="1">
    <source>
        <dbReference type="ARBA" id="ARBA00004571"/>
    </source>
</evidence>
<feature type="domain" description="TonB-dependent receptor plug" evidence="14">
    <location>
        <begin position="59"/>
        <end position="178"/>
    </location>
</feature>
<comment type="similarity">
    <text evidence="9 11">Belongs to the TonB-dependent receptor family.</text>
</comment>
<gene>
    <name evidence="15" type="ORF">HAQ05_04195</name>
</gene>
<dbReference type="InterPro" id="IPR037066">
    <property type="entry name" value="Plug_dom_sf"/>
</dbReference>
<dbReference type="InterPro" id="IPR012910">
    <property type="entry name" value="Plug_dom"/>
</dbReference>
<evidence type="ECO:0000256" key="5">
    <source>
        <dbReference type="ARBA" id="ARBA00022729"/>
    </source>
</evidence>
<evidence type="ECO:0000256" key="7">
    <source>
        <dbReference type="ARBA" id="ARBA00023136"/>
    </source>
</evidence>
<dbReference type="Proteomes" id="UP000805841">
    <property type="component" value="Unassembled WGS sequence"/>
</dbReference>
<protein>
    <submittedName>
        <fullName evidence="15">TonB-dependent receptor</fullName>
    </submittedName>
</protein>
<organism evidence="15 16">
    <name type="scientific">Pseudomonas typographi</name>
    <dbReference type="NCBI Taxonomy" id="2715964"/>
    <lineage>
        <taxon>Bacteria</taxon>
        <taxon>Pseudomonadati</taxon>
        <taxon>Pseudomonadota</taxon>
        <taxon>Gammaproteobacteria</taxon>
        <taxon>Pseudomonadales</taxon>
        <taxon>Pseudomonadaceae</taxon>
        <taxon>Pseudomonas</taxon>
    </lineage>
</organism>
<keyword evidence="4 9" id="KW-0812">Transmembrane</keyword>
<dbReference type="Gene3D" id="2.40.170.20">
    <property type="entry name" value="TonB-dependent receptor, beta-barrel domain"/>
    <property type="match status" value="1"/>
</dbReference>
<dbReference type="InterPro" id="IPR000531">
    <property type="entry name" value="Beta-barrel_TonB"/>
</dbReference>
<evidence type="ECO:0000256" key="8">
    <source>
        <dbReference type="ARBA" id="ARBA00023237"/>
    </source>
</evidence>
<keyword evidence="8 9" id="KW-0998">Cell outer membrane</keyword>
<name>A0ABR7YXI9_9PSED</name>
<dbReference type="CDD" id="cd01347">
    <property type="entry name" value="ligand_gated_channel"/>
    <property type="match status" value="1"/>
</dbReference>